<accession>A0A077PL39</accession>
<proteinExistence type="predicted"/>
<comment type="caution">
    <text evidence="1">The sequence shown here is derived from an EMBL/GenBank/DDBJ whole genome shotgun (WGS) entry which is preliminary data.</text>
</comment>
<name>A0A077PL39_XENBV</name>
<sequence length="45" mass="5239">MMKALFGKYPESVFLVAKIIESHDYDENGVKIAIDNINETYTHRH</sequence>
<dbReference type="EMBL" id="CBSY010000268">
    <property type="protein sequence ID" value="CDH21773.1"/>
    <property type="molecule type" value="Genomic_DNA"/>
</dbReference>
<reference evidence="1" key="1">
    <citation type="submission" date="2013-07" db="EMBL/GenBank/DDBJ databases">
        <title>Sub-species coevolution in mutualistic symbiosis.</title>
        <authorList>
            <person name="Murfin K."/>
            <person name="Klassen J."/>
            <person name="Lee M."/>
            <person name="Forst S."/>
            <person name="Stock P."/>
            <person name="Goodrich-Blair H."/>
        </authorList>
    </citation>
    <scope>NUCLEOTIDE SEQUENCE [LARGE SCALE GENOMIC DNA]</scope>
    <source>
        <strain evidence="1">Kraussei Quebec</strain>
    </source>
</reference>
<gene>
    <name evidence="1" type="ORF">XBKQ1_760001</name>
</gene>
<dbReference type="AlphaFoldDB" id="A0A077PL39"/>
<organism evidence="1 2">
    <name type="scientific">Xenorhabdus bovienii str. kraussei Quebec</name>
    <dbReference type="NCBI Taxonomy" id="1398203"/>
    <lineage>
        <taxon>Bacteria</taxon>
        <taxon>Pseudomonadati</taxon>
        <taxon>Pseudomonadota</taxon>
        <taxon>Gammaproteobacteria</taxon>
        <taxon>Enterobacterales</taxon>
        <taxon>Morganellaceae</taxon>
        <taxon>Xenorhabdus</taxon>
    </lineage>
</organism>
<evidence type="ECO:0000313" key="1">
    <source>
        <dbReference type="EMBL" id="CDH21773.1"/>
    </source>
</evidence>
<dbReference type="HOGENOM" id="CLU_3207101_0_0_6"/>
<evidence type="ECO:0000313" key="2">
    <source>
        <dbReference type="Proteomes" id="UP000028500"/>
    </source>
</evidence>
<keyword evidence="2" id="KW-1185">Reference proteome</keyword>
<dbReference type="Proteomes" id="UP000028500">
    <property type="component" value="Unassembled WGS sequence"/>
</dbReference>
<protein>
    <submittedName>
        <fullName evidence="1">Uncharacterized protein</fullName>
    </submittedName>
</protein>